<name>A0A317CBG6_9GAMM</name>
<evidence type="ECO:0000313" key="2">
    <source>
        <dbReference type="EMBL" id="PWQ93432.1"/>
    </source>
</evidence>
<dbReference type="AlphaFoldDB" id="A0A317CBG6"/>
<accession>A0A317CBG6</accession>
<proteinExistence type="predicted"/>
<dbReference type="OrthoDB" id="9806380at2"/>
<dbReference type="EMBL" id="QGKL01000042">
    <property type="protein sequence ID" value="PWQ93432.1"/>
    <property type="molecule type" value="Genomic_DNA"/>
</dbReference>
<dbReference type="Proteomes" id="UP000245506">
    <property type="component" value="Unassembled WGS sequence"/>
</dbReference>
<dbReference type="PANTHER" id="PTHR41521">
    <property type="match status" value="1"/>
</dbReference>
<evidence type="ECO:0000313" key="3">
    <source>
        <dbReference type="Proteomes" id="UP000245506"/>
    </source>
</evidence>
<dbReference type="PANTHER" id="PTHR41521:SF4">
    <property type="entry name" value="BLR0684 PROTEIN"/>
    <property type="match status" value="1"/>
</dbReference>
<organism evidence="2 3">
    <name type="scientific">Leucothrix arctica</name>
    <dbReference type="NCBI Taxonomy" id="1481894"/>
    <lineage>
        <taxon>Bacteria</taxon>
        <taxon>Pseudomonadati</taxon>
        <taxon>Pseudomonadota</taxon>
        <taxon>Gammaproteobacteria</taxon>
        <taxon>Thiotrichales</taxon>
        <taxon>Thiotrichaceae</taxon>
        <taxon>Leucothrix</taxon>
    </lineage>
</organism>
<dbReference type="Pfam" id="PF07045">
    <property type="entry name" value="DUF1330"/>
    <property type="match status" value="1"/>
</dbReference>
<feature type="domain" description="DUF1330" evidence="1">
    <location>
        <begin position="4"/>
        <end position="91"/>
    </location>
</feature>
<evidence type="ECO:0000259" key="1">
    <source>
        <dbReference type="Pfam" id="PF07045"/>
    </source>
</evidence>
<dbReference type="Gene3D" id="3.30.70.100">
    <property type="match status" value="1"/>
</dbReference>
<dbReference type="RefSeq" id="WP_109825210.1">
    <property type="nucleotide sequence ID" value="NZ_QGKL01000042.1"/>
</dbReference>
<keyword evidence="3" id="KW-1185">Reference proteome</keyword>
<gene>
    <name evidence="2" type="ORF">DKT75_17540</name>
</gene>
<reference evidence="2 3" key="1">
    <citation type="submission" date="2018-05" db="EMBL/GenBank/DDBJ databases">
        <title>Leucothrix arctica sp. nov., isolated from Arctic seawater.</title>
        <authorList>
            <person name="Choi A."/>
            <person name="Baek K."/>
        </authorList>
    </citation>
    <scope>NUCLEOTIDE SEQUENCE [LARGE SCALE GENOMIC DNA]</scope>
    <source>
        <strain evidence="2 3">IMCC9719</strain>
    </source>
</reference>
<comment type="caution">
    <text evidence="2">The sequence shown here is derived from an EMBL/GenBank/DDBJ whole genome shotgun (WGS) entry which is preliminary data.</text>
</comment>
<sequence length="92" mass="10033">MSSLIIANFNLLDQEKLAQYGAAAAVTIANYGGEFIAKGQSNNMSGDSDYTMAAVIQFADKETATKWYKSPEYQAIIPLRDEAMDSQFLLVG</sequence>
<dbReference type="SUPFAM" id="SSF54909">
    <property type="entry name" value="Dimeric alpha+beta barrel"/>
    <property type="match status" value="1"/>
</dbReference>
<protein>
    <submittedName>
        <fullName evidence="2">DUF1330 domain-containing protein</fullName>
    </submittedName>
</protein>
<dbReference type="InterPro" id="IPR011008">
    <property type="entry name" value="Dimeric_a/b-barrel"/>
</dbReference>
<dbReference type="InterPro" id="IPR010753">
    <property type="entry name" value="DUF1330"/>
</dbReference>